<dbReference type="EMBL" id="CABPRZ010000004">
    <property type="protein sequence ID" value="VVD85409.1"/>
    <property type="molecule type" value="Genomic_DNA"/>
</dbReference>
<dbReference type="InterPro" id="IPR012899">
    <property type="entry name" value="LTXXQ"/>
</dbReference>
<name>A0A5E4TGW9_9BURK</name>
<keyword evidence="4" id="KW-1185">Reference proteome</keyword>
<evidence type="ECO:0000313" key="3">
    <source>
        <dbReference type="EMBL" id="VVD85409.1"/>
    </source>
</evidence>
<evidence type="ECO:0008006" key="5">
    <source>
        <dbReference type="Google" id="ProtNLM"/>
    </source>
</evidence>
<dbReference type="Proteomes" id="UP000414233">
    <property type="component" value="Unassembled WGS sequence"/>
</dbReference>
<feature type="compositionally biased region" description="Basic and acidic residues" evidence="1">
    <location>
        <begin position="37"/>
        <end position="48"/>
    </location>
</feature>
<evidence type="ECO:0000256" key="1">
    <source>
        <dbReference type="SAM" id="MobiDB-lite"/>
    </source>
</evidence>
<dbReference type="AlphaFoldDB" id="A0A5E4TGW9"/>
<organism evidence="3 4">
    <name type="scientific">Pandoraea terrae</name>
    <dbReference type="NCBI Taxonomy" id="1537710"/>
    <lineage>
        <taxon>Bacteria</taxon>
        <taxon>Pseudomonadati</taxon>
        <taxon>Pseudomonadota</taxon>
        <taxon>Betaproteobacteria</taxon>
        <taxon>Burkholderiales</taxon>
        <taxon>Burkholderiaceae</taxon>
        <taxon>Pandoraea</taxon>
    </lineage>
</organism>
<feature type="chain" id="PRO_5023108492" description="Periplasmic heavy metal sensor" evidence="2">
    <location>
        <begin position="25"/>
        <end position="187"/>
    </location>
</feature>
<dbReference type="RefSeq" id="WP_150696216.1">
    <property type="nucleotide sequence ID" value="NZ_CABPRZ010000004.1"/>
</dbReference>
<proteinExistence type="predicted"/>
<dbReference type="OrthoDB" id="9035603at2"/>
<gene>
    <name evidence="3" type="ORF">PTE30175_01276</name>
</gene>
<evidence type="ECO:0000313" key="4">
    <source>
        <dbReference type="Proteomes" id="UP000414233"/>
    </source>
</evidence>
<protein>
    <recommendedName>
        <fullName evidence="5">Periplasmic heavy metal sensor</fullName>
    </recommendedName>
</protein>
<dbReference type="GO" id="GO:0042597">
    <property type="term" value="C:periplasmic space"/>
    <property type="evidence" value="ECO:0007669"/>
    <property type="project" value="InterPro"/>
</dbReference>
<feature type="region of interest" description="Disordered" evidence="1">
    <location>
        <begin position="165"/>
        <end position="187"/>
    </location>
</feature>
<feature type="signal peptide" evidence="2">
    <location>
        <begin position="1"/>
        <end position="24"/>
    </location>
</feature>
<accession>A0A5E4TGW9</accession>
<evidence type="ECO:0000256" key="2">
    <source>
        <dbReference type="SAM" id="SignalP"/>
    </source>
</evidence>
<dbReference type="Pfam" id="PF07813">
    <property type="entry name" value="LTXXQ"/>
    <property type="match status" value="1"/>
</dbReference>
<keyword evidence="2" id="KW-0732">Signal</keyword>
<reference evidence="3 4" key="1">
    <citation type="submission" date="2019-08" db="EMBL/GenBank/DDBJ databases">
        <authorList>
            <person name="Peeters C."/>
        </authorList>
    </citation>
    <scope>NUCLEOTIDE SEQUENCE [LARGE SCALE GENOMIC DNA]</scope>
    <source>
        <strain evidence="3 4">LMG 30175</strain>
    </source>
</reference>
<feature type="compositionally biased region" description="Low complexity" evidence="1">
    <location>
        <begin position="176"/>
        <end position="187"/>
    </location>
</feature>
<sequence length="187" mass="20840">MRKLSIAAASAILVTASMFGLAHAADPAAPAAAPAPHDMHRMHEDHMRGPWGLSDVRKLHDQLKLNPQQEQAWQQATARAKQNHDAMRKNGEQFKSMAAAAKDQKILDLAGMRAQRDKVFEESRRLRNDTEDQWLAVYNGLNDGQKEMVSTAIKARFAKMEAWREKRMERHGARNPAQAPAAGQAGQ</sequence>
<feature type="region of interest" description="Disordered" evidence="1">
    <location>
        <begin position="29"/>
        <end position="48"/>
    </location>
</feature>